<dbReference type="Proteomes" id="UP000660708">
    <property type="component" value="Unassembled WGS sequence"/>
</dbReference>
<feature type="short sequence motif" description="TonB C-terminal box" evidence="10">
    <location>
        <begin position="718"/>
        <end position="735"/>
    </location>
</feature>
<comment type="subcellular location">
    <subcellularLocation>
        <location evidence="1 9">Cell outer membrane</location>
        <topology evidence="1 9">Multi-pass membrane protein</topology>
    </subcellularLocation>
</comment>
<dbReference type="PROSITE" id="PS01156">
    <property type="entry name" value="TONB_DEPENDENT_REC_2"/>
    <property type="match status" value="1"/>
</dbReference>
<evidence type="ECO:0000256" key="12">
    <source>
        <dbReference type="SAM" id="SignalP"/>
    </source>
</evidence>
<evidence type="ECO:0000256" key="10">
    <source>
        <dbReference type="PROSITE-ProRule" id="PRU10144"/>
    </source>
</evidence>
<sequence length="735" mass="81481">MTKHTIIKKSLLAAAVIIALPQAQAADDKQDIEHISIISHHDKLRKEAGSATLLSEAQLAEYEYDDIHRILSNVPGVNIREEDGYGLRPNIGFRGVTPERSKKITIMEDGVLIGPSPYSAPAAYYFPVPTRMTAVEVFKGPAAIKHGPQTVAGALNLVTRQVPEFTEGGIDVAVGSDGYTKAHGYYGSVVNNVGFLFEAVNLQADGFKELDGGGDTGFEKNDILAKFNYKLSQGGYDHTFGLKLSYADELSDETYLGLTEEDFAQNPYRRYAASQPAEMDTKHSQIMLSHILDGNGVNVTTRLYRNDYERAWLKLNGVGAKGGASLSKIIANPESFANEYGVITGARDSVVAGSNIFLNMGTNDREYFSQGLQVDANSNLTMFGLTHDISVGVRFHEDEIERKHFEQAYAMENGISTLIEGSKQFTSLNTENTKAWSVYIEDKVQLDALTLGMGLRGELMDMSYQDNKDADVWIDKTTRIWLPSLSGFYQLSDDAGLLFGVHQGFVPSSPLQDPDIELEKSVNYEFGGRFNDGVTQFEIVSFFNDYENLNESCGQSNCGVNDQQDQQFSGGEVDVYGLEMQFAQRYPLNLQIDIPYSLTYTYTKGEFQNERATTFAQWGYIKAGDELPYLPSHQATFNIGLAASDWKVNVAVKYISEMSEAAGRSTEDFELVLEGAEVPNTTIVDISASYELGRYGQVYAKVDNLFDETEIVSRRPYGARPGKPRQFSLGYKYQF</sequence>
<comment type="similarity">
    <text evidence="9 11">Belongs to the TonB-dependent receptor family.</text>
</comment>
<dbReference type="Pfam" id="PF00593">
    <property type="entry name" value="TonB_dep_Rec_b-barrel"/>
    <property type="match status" value="1"/>
</dbReference>
<dbReference type="PANTHER" id="PTHR30442:SF0">
    <property type="entry name" value="FE(3+) DICITRATE TRANSPORT PROTEIN FECA"/>
    <property type="match status" value="1"/>
</dbReference>
<evidence type="ECO:0000256" key="2">
    <source>
        <dbReference type="ARBA" id="ARBA00022448"/>
    </source>
</evidence>
<reference evidence="15 16" key="1">
    <citation type="submission" date="2015-06" db="EMBL/GenBank/DDBJ databases">
        <title>Genome sequence of Pseudoalteromonas peptidolytica.</title>
        <authorList>
            <person name="Xie B.-B."/>
            <person name="Rong J.-C."/>
            <person name="Qin Q.-L."/>
            <person name="Zhang Y.-Z."/>
        </authorList>
    </citation>
    <scope>NUCLEOTIDE SEQUENCE [LARGE SCALE GENOMIC DNA]</scope>
    <source>
        <strain evidence="15 16">F12-50-A1</strain>
    </source>
</reference>
<dbReference type="InterPro" id="IPR039426">
    <property type="entry name" value="TonB-dep_rcpt-like"/>
</dbReference>
<dbReference type="PANTHER" id="PTHR30442">
    <property type="entry name" value="IRON III DICITRATE TRANSPORT PROTEIN FECA"/>
    <property type="match status" value="1"/>
</dbReference>
<keyword evidence="5 12" id="KW-0732">Signal</keyword>
<feature type="signal peptide" evidence="12">
    <location>
        <begin position="1"/>
        <end position="25"/>
    </location>
</feature>
<dbReference type="GO" id="GO:0033214">
    <property type="term" value="P:siderophore-iron import into cell"/>
    <property type="evidence" value="ECO:0007669"/>
    <property type="project" value="TreeGrafter"/>
</dbReference>
<dbReference type="InterPro" id="IPR036942">
    <property type="entry name" value="Beta-barrel_TonB_sf"/>
</dbReference>
<organism evidence="15 16">
    <name type="scientific">Pseudoalteromonas peptidolytica F12-50-A1</name>
    <dbReference type="NCBI Taxonomy" id="1315280"/>
    <lineage>
        <taxon>Bacteria</taxon>
        <taxon>Pseudomonadati</taxon>
        <taxon>Pseudomonadota</taxon>
        <taxon>Gammaproteobacteria</taxon>
        <taxon>Alteromonadales</taxon>
        <taxon>Pseudoalteromonadaceae</taxon>
        <taxon>Pseudoalteromonas</taxon>
    </lineage>
</organism>
<keyword evidence="7 9" id="KW-0472">Membrane</keyword>
<dbReference type="InterPro" id="IPR012910">
    <property type="entry name" value="Plug_dom"/>
</dbReference>
<comment type="caution">
    <text evidence="15">The sequence shown here is derived from an EMBL/GenBank/DDBJ whole genome shotgun (WGS) entry which is preliminary data.</text>
</comment>
<evidence type="ECO:0000259" key="13">
    <source>
        <dbReference type="Pfam" id="PF00593"/>
    </source>
</evidence>
<evidence type="ECO:0000256" key="3">
    <source>
        <dbReference type="ARBA" id="ARBA00022452"/>
    </source>
</evidence>
<feature type="chain" id="PRO_5034916265" evidence="12">
    <location>
        <begin position="26"/>
        <end position="735"/>
    </location>
</feature>
<dbReference type="PROSITE" id="PS52016">
    <property type="entry name" value="TONB_DEPENDENT_REC_3"/>
    <property type="match status" value="1"/>
</dbReference>
<feature type="domain" description="TonB-dependent receptor-like beta-barrel" evidence="13">
    <location>
        <begin position="226"/>
        <end position="705"/>
    </location>
</feature>
<dbReference type="Gene3D" id="2.170.130.10">
    <property type="entry name" value="TonB-dependent receptor, plug domain"/>
    <property type="match status" value="1"/>
</dbReference>
<evidence type="ECO:0000256" key="5">
    <source>
        <dbReference type="ARBA" id="ARBA00022729"/>
    </source>
</evidence>
<dbReference type="InterPro" id="IPR000531">
    <property type="entry name" value="Beta-barrel_TonB"/>
</dbReference>
<feature type="domain" description="TonB-dependent receptor plug" evidence="14">
    <location>
        <begin position="44"/>
        <end position="154"/>
    </location>
</feature>
<dbReference type="Gene3D" id="2.40.170.20">
    <property type="entry name" value="TonB-dependent receptor, beta-barrel domain"/>
    <property type="match status" value="1"/>
</dbReference>
<proteinExistence type="inferred from homology"/>
<evidence type="ECO:0000256" key="7">
    <source>
        <dbReference type="ARBA" id="ARBA00023136"/>
    </source>
</evidence>
<evidence type="ECO:0000256" key="9">
    <source>
        <dbReference type="PROSITE-ProRule" id="PRU01360"/>
    </source>
</evidence>
<keyword evidence="4 9" id="KW-0812">Transmembrane</keyword>
<keyword evidence="8 9" id="KW-0998">Cell outer membrane</keyword>
<evidence type="ECO:0000256" key="8">
    <source>
        <dbReference type="ARBA" id="ARBA00023237"/>
    </source>
</evidence>
<evidence type="ECO:0000256" key="11">
    <source>
        <dbReference type="RuleBase" id="RU003357"/>
    </source>
</evidence>
<name>A0A8I0MV96_9GAMM</name>
<gene>
    <name evidence="15" type="primary">fecA</name>
    <name evidence="15" type="ORF">PPEP_a0983</name>
</gene>
<dbReference type="SUPFAM" id="SSF56935">
    <property type="entry name" value="Porins"/>
    <property type="match status" value="1"/>
</dbReference>
<dbReference type="InterPro" id="IPR037066">
    <property type="entry name" value="Plug_dom_sf"/>
</dbReference>
<evidence type="ECO:0000256" key="1">
    <source>
        <dbReference type="ARBA" id="ARBA00004571"/>
    </source>
</evidence>
<evidence type="ECO:0000256" key="4">
    <source>
        <dbReference type="ARBA" id="ARBA00022692"/>
    </source>
</evidence>
<evidence type="ECO:0000256" key="6">
    <source>
        <dbReference type="ARBA" id="ARBA00023077"/>
    </source>
</evidence>
<dbReference type="InterPro" id="IPR010917">
    <property type="entry name" value="TonB_rcpt_CS"/>
</dbReference>
<evidence type="ECO:0000313" key="15">
    <source>
        <dbReference type="EMBL" id="MBE0345986.1"/>
    </source>
</evidence>
<keyword evidence="6 11" id="KW-0798">TonB box</keyword>
<dbReference type="EMBL" id="AQHF01000020">
    <property type="protein sequence ID" value="MBE0345986.1"/>
    <property type="molecule type" value="Genomic_DNA"/>
</dbReference>
<dbReference type="AlphaFoldDB" id="A0A8I0MV96"/>
<evidence type="ECO:0000313" key="16">
    <source>
        <dbReference type="Proteomes" id="UP000660708"/>
    </source>
</evidence>
<dbReference type="GO" id="GO:0009279">
    <property type="term" value="C:cell outer membrane"/>
    <property type="evidence" value="ECO:0007669"/>
    <property type="project" value="UniProtKB-SubCell"/>
</dbReference>
<protein>
    <submittedName>
        <fullName evidence="15">Fe(3+) dicitrate transport protein</fullName>
    </submittedName>
</protein>
<evidence type="ECO:0000259" key="14">
    <source>
        <dbReference type="Pfam" id="PF07715"/>
    </source>
</evidence>
<dbReference type="Pfam" id="PF07715">
    <property type="entry name" value="Plug"/>
    <property type="match status" value="1"/>
</dbReference>
<keyword evidence="3 9" id="KW-1134">Transmembrane beta strand</keyword>
<keyword evidence="16" id="KW-1185">Reference proteome</keyword>
<keyword evidence="2 9" id="KW-0813">Transport</keyword>
<accession>A0A8I0MV96</accession>
<dbReference type="RefSeq" id="WP_147390662.1">
    <property type="nucleotide sequence ID" value="NZ_AQHF01000020.1"/>
</dbReference>